<evidence type="ECO:0008006" key="3">
    <source>
        <dbReference type="Google" id="ProtNLM"/>
    </source>
</evidence>
<keyword evidence="2" id="KW-1185">Reference proteome</keyword>
<dbReference type="Proteomes" id="UP000234254">
    <property type="component" value="Unassembled WGS sequence"/>
</dbReference>
<organism evidence="1 2">
    <name type="scientific">Aspergillus campestris (strain IBT 28561)</name>
    <dbReference type="NCBI Taxonomy" id="1392248"/>
    <lineage>
        <taxon>Eukaryota</taxon>
        <taxon>Fungi</taxon>
        <taxon>Dikarya</taxon>
        <taxon>Ascomycota</taxon>
        <taxon>Pezizomycotina</taxon>
        <taxon>Eurotiomycetes</taxon>
        <taxon>Eurotiomycetidae</taxon>
        <taxon>Eurotiales</taxon>
        <taxon>Aspergillaceae</taxon>
        <taxon>Aspergillus</taxon>
        <taxon>Aspergillus subgen. Circumdati</taxon>
    </lineage>
</organism>
<dbReference type="GeneID" id="36549657"/>
<dbReference type="Gene3D" id="1.20.5.170">
    <property type="match status" value="1"/>
</dbReference>
<evidence type="ECO:0000313" key="2">
    <source>
        <dbReference type="Proteomes" id="UP000234254"/>
    </source>
</evidence>
<evidence type="ECO:0000313" key="1">
    <source>
        <dbReference type="EMBL" id="PKY00243.1"/>
    </source>
</evidence>
<accession>A0A2I1CRJ1</accession>
<reference evidence="1" key="1">
    <citation type="submission" date="2016-12" db="EMBL/GenBank/DDBJ databases">
        <title>The genomes of Aspergillus section Nigri reveals drivers in fungal speciation.</title>
        <authorList>
            <consortium name="DOE Joint Genome Institute"/>
            <person name="Vesth T.C."/>
            <person name="Nybo J."/>
            <person name="Theobald S."/>
            <person name="Brandl J."/>
            <person name="Frisvad J.C."/>
            <person name="Nielsen K.F."/>
            <person name="Lyhne E.K."/>
            <person name="Kogle M.E."/>
            <person name="Kuo A."/>
            <person name="Riley R."/>
            <person name="Clum A."/>
            <person name="Nolan M."/>
            <person name="Lipzen A."/>
            <person name="Salamov A."/>
            <person name="Henrissat B."/>
            <person name="Wiebenga A."/>
            <person name="De vries R.P."/>
            <person name="Grigoriev I.V."/>
            <person name="Mortensen U.H."/>
            <person name="Andersen M.R."/>
            <person name="Baker S.E."/>
        </authorList>
    </citation>
    <scope>NUCLEOTIDE SEQUENCE</scope>
    <source>
        <strain evidence="1">IBT 28561</strain>
    </source>
</reference>
<name>A0A2I1CRJ1_ASPC2</name>
<dbReference type="PANTHER" id="PTHR42070">
    <property type="entry name" value="FILAMENT ASSOCIATED PROTEIN, PUTATIVE (AFU_ORTHOLOGUE AFUA_8G06630)-RELATED"/>
    <property type="match status" value="1"/>
</dbReference>
<dbReference type="PANTHER" id="PTHR42070:SF1">
    <property type="entry name" value="FILAMENT ASSOCIATED PROTEIN, PUTATIVE (AFU_ORTHOLOGUE AFUA_8G06630)-RELATED"/>
    <property type="match status" value="1"/>
</dbReference>
<dbReference type="EMBL" id="MSFM01000015">
    <property type="protein sequence ID" value="PKY00243.1"/>
    <property type="molecule type" value="Genomic_DNA"/>
</dbReference>
<gene>
    <name evidence="1" type="ORF">P168DRAFT_74839</name>
</gene>
<proteinExistence type="predicted"/>
<comment type="caution">
    <text evidence="1">The sequence shown here is derived from an EMBL/GenBank/DDBJ whole genome shotgun (WGS) entry which is preliminary data.</text>
</comment>
<dbReference type="OrthoDB" id="4505928at2759"/>
<protein>
    <recommendedName>
        <fullName evidence="3">BZIP domain-containing protein</fullName>
    </recommendedName>
</protein>
<dbReference type="AlphaFoldDB" id="A0A2I1CRJ1"/>
<dbReference type="VEuPathDB" id="FungiDB:P168DRAFT_74839"/>
<dbReference type="RefSeq" id="XP_024688837.1">
    <property type="nucleotide sequence ID" value="XM_024842128.1"/>
</dbReference>
<sequence>MPRVKQKTKAEDLNRIRNNQRRCRQRKRDYVTELELRLANMESTTSQEICRLRGVADELLQENERLRGLLDSTCVDRRCGERSRQIDVAEQLEGNISITSDSMDDGKVFPVTSWIGLEQGEKSIVKSPVHPELCPSPSMSLDHLTDFFRETDYPQNMPSMEPDSIFLLSNQVPPHTTAPTADVEASDYTQDTTVCAVALELVMSCNRKNLSISELDMRLRCGYRRAQFQWEGCRVDNRVLFAVMSEIT</sequence>